<dbReference type="VEuPathDB" id="FungiDB:SPPG_08435"/>
<sequence length="312" mass="33990">MASSGNPAAQLANVFSNFGDKLKPFGSQVGKQFSQFQQYAKERMGNVGDITELPAEYRELELKVDKIRIMHENLVKISRNYTLPHYDYEPPLKDTVFDFATSVGDRATSLAAAGARAAGVQAPPLSGGRTNRDEIPPSLAHAFARASLHSAEELGTQEPIGAALKKFAAVEEKVGNARLKLDADATAKFYQPFNAMLTTTIANAMKARKNVQSVRLAYDACRARLKAAKPENVDVVRTEMEAAEEDFVAAVDDAMGKMNAVVENPEPLKNLADLVAAQLAYFKEAYEALAEVSPEMDELQVTNEALLRHPTS</sequence>
<dbReference type="Gene3D" id="1.20.1270.60">
    <property type="entry name" value="Arfaptin homology (AH) domain/BAR domain"/>
    <property type="match status" value="1"/>
</dbReference>
<dbReference type="SUPFAM" id="SSF103657">
    <property type="entry name" value="BAR/IMD domain-like"/>
    <property type="match status" value="1"/>
</dbReference>
<dbReference type="InParanoid" id="A0A0L0H6D9"/>
<feature type="domain" description="BAR" evidence="1">
    <location>
        <begin position="28"/>
        <end position="298"/>
    </location>
</feature>
<reference evidence="2 3" key="1">
    <citation type="submission" date="2009-08" db="EMBL/GenBank/DDBJ databases">
        <title>The Genome Sequence of Spizellomyces punctatus strain DAOM BR117.</title>
        <authorList>
            <consortium name="The Broad Institute Genome Sequencing Platform"/>
            <person name="Russ C."/>
            <person name="Cuomo C."/>
            <person name="Shea T."/>
            <person name="Young S.K."/>
            <person name="Zeng Q."/>
            <person name="Koehrsen M."/>
            <person name="Haas B."/>
            <person name="Borodovsky M."/>
            <person name="Guigo R."/>
            <person name="Alvarado L."/>
            <person name="Berlin A."/>
            <person name="Bochicchio J."/>
            <person name="Borenstein D."/>
            <person name="Chapman S."/>
            <person name="Chen Z."/>
            <person name="Engels R."/>
            <person name="Freedman E."/>
            <person name="Gellesch M."/>
            <person name="Goldberg J."/>
            <person name="Griggs A."/>
            <person name="Gujja S."/>
            <person name="Heiman D."/>
            <person name="Hepburn T."/>
            <person name="Howarth C."/>
            <person name="Jen D."/>
            <person name="Larson L."/>
            <person name="Lewis B."/>
            <person name="Mehta T."/>
            <person name="Park D."/>
            <person name="Pearson M."/>
            <person name="Roberts A."/>
            <person name="Saif S."/>
            <person name="Shenoy N."/>
            <person name="Sisk P."/>
            <person name="Stolte C."/>
            <person name="Sykes S."/>
            <person name="Thomson T."/>
            <person name="Walk T."/>
            <person name="White J."/>
            <person name="Yandava C."/>
            <person name="Burger G."/>
            <person name="Gray M.W."/>
            <person name="Holland P.W.H."/>
            <person name="King N."/>
            <person name="Lang F.B.F."/>
            <person name="Roger A.J."/>
            <person name="Ruiz-Trillo I."/>
            <person name="Lander E."/>
            <person name="Nusbaum C."/>
        </authorList>
    </citation>
    <scope>NUCLEOTIDE SEQUENCE [LARGE SCALE GENOMIC DNA]</scope>
    <source>
        <strain evidence="2 3">DAOM BR117</strain>
    </source>
</reference>
<proteinExistence type="predicted"/>
<evidence type="ECO:0000313" key="3">
    <source>
        <dbReference type="Proteomes" id="UP000053201"/>
    </source>
</evidence>
<gene>
    <name evidence="2" type="ORF">SPPG_08435</name>
</gene>
<dbReference type="Pfam" id="PF10455">
    <property type="entry name" value="BAR_2"/>
    <property type="match status" value="1"/>
</dbReference>
<dbReference type="OMA" id="NIMFATR"/>
<dbReference type="EMBL" id="KQ257470">
    <property type="protein sequence ID" value="KNC96283.1"/>
    <property type="molecule type" value="Genomic_DNA"/>
</dbReference>
<dbReference type="GeneID" id="27691600"/>
<protein>
    <recommendedName>
        <fullName evidence="1">BAR domain-containing protein</fullName>
    </recommendedName>
</protein>
<dbReference type="eggNOG" id="ENOG502QQ2V">
    <property type="taxonomic scope" value="Eukaryota"/>
</dbReference>
<keyword evidence="3" id="KW-1185">Reference proteome</keyword>
<dbReference type="STRING" id="645134.A0A0L0H6D9"/>
<dbReference type="RefSeq" id="XP_016604323.1">
    <property type="nucleotide sequence ID" value="XM_016756590.1"/>
</dbReference>
<dbReference type="InterPro" id="IPR027267">
    <property type="entry name" value="AH/BAR_dom_sf"/>
</dbReference>
<dbReference type="InterPro" id="IPR018859">
    <property type="entry name" value="BAR_dom-cont"/>
</dbReference>
<dbReference type="SMART" id="SM00721">
    <property type="entry name" value="BAR"/>
    <property type="match status" value="1"/>
</dbReference>
<name>A0A0L0H6D9_SPIPD</name>
<dbReference type="Proteomes" id="UP000053201">
    <property type="component" value="Unassembled WGS sequence"/>
</dbReference>
<dbReference type="OrthoDB" id="5549748at2759"/>
<dbReference type="FunCoup" id="A0A0L0H6D9">
    <property type="interactions" value="13"/>
</dbReference>
<evidence type="ECO:0000259" key="1">
    <source>
        <dbReference type="SMART" id="SM00721"/>
    </source>
</evidence>
<dbReference type="InterPro" id="IPR004148">
    <property type="entry name" value="BAR_dom"/>
</dbReference>
<organism evidence="2 3">
    <name type="scientific">Spizellomyces punctatus (strain DAOM BR117)</name>
    <dbReference type="NCBI Taxonomy" id="645134"/>
    <lineage>
        <taxon>Eukaryota</taxon>
        <taxon>Fungi</taxon>
        <taxon>Fungi incertae sedis</taxon>
        <taxon>Chytridiomycota</taxon>
        <taxon>Chytridiomycota incertae sedis</taxon>
        <taxon>Chytridiomycetes</taxon>
        <taxon>Spizellomycetales</taxon>
        <taxon>Spizellomycetaceae</taxon>
        <taxon>Spizellomyces</taxon>
    </lineage>
</organism>
<dbReference type="AlphaFoldDB" id="A0A0L0H6D9"/>
<evidence type="ECO:0000313" key="2">
    <source>
        <dbReference type="EMBL" id="KNC96283.1"/>
    </source>
</evidence>
<dbReference type="GO" id="GO:0005737">
    <property type="term" value="C:cytoplasm"/>
    <property type="evidence" value="ECO:0007669"/>
    <property type="project" value="InterPro"/>
</dbReference>
<accession>A0A0L0H6D9</accession>